<name>A0A8T1RUV6_CHESE</name>
<keyword evidence="1" id="KW-0732">Signal</keyword>
<reference evidence="2 3" key="1">
    <citation type="journal article" date="2020" name="G3 (Bethesda)">
        <title>Draft Genome of the Common Snapping Turtle, Chelydra serpentina, a Model for Phenotypic Plasticity in Reptiles.</title>
        <authorList>
            <person name="Das D."/>
            <person name="Singh S.K."/>
            <person name="Bierstedt J."/>
            <person name="Erickson A."/>
            <person name="Galli G.L.J."/>
            <person name="Crossley D.A. 2nd"/>
            <person name="Rhen T."/>
        </authorList>
    </citation>
    <scope>NUCLEOTIDE SEQUENCE [LARGE SCALE GENOMIC DNA]</scope>
    <source>
        <strain evidence="2">KW</strain>
    </source>
</reference>
<protein>
    <submittedName>
        <fullName evidence="2">Uncharacterized protein</fullName>
    </submittedName>
</protein>
<accession>A0A8T1RUV6</accession>
<comment type="caution">
    <text evidence="2">The sequence shown here is derived from an EMBL/GenBank/DDBJ whole genome shotgun (WGS) entry which is preliminary data.</text>
</comment>
<dbReference type="EMBL" id="JAHGAV010007393">
    <property type="protein sequence ID" value="KAG6920450.1"/>
    <property type="molecule type" value="Genomic_DNA"/>
</dbReference>
<sequence length="60" mass="6593">MGPVAYFSLCLLGCLIFNPSLAAPPLSAGAKAMSCPSGWLSFHDACYRYYPQEKTWMEAE</sequence>
<dbReference type="SUPFAM" id="SSF56436">
    <property type="entry name" value="C-type lectin-like"/>
    <property type="match status" value="1"/>
</dbReference>
<dbReference type="InterPro" id="IPR016187">
    <property type="entry name" value="CTDL_fold"/>
</dbReference>
<organism evidence="2 3">
    <name type="scientific">Chelydra serpentina</name>
    <name type="common">Snapping turtle</name>
    <name type="synonym">Testudo serpentina</name>
    <dbReference type="NCBI Taxonomy" id="8475"/>
    <lineage>
        <taxon>Eukaryota</taxon>
        <taxon>Metazoa</taxon>
        <taxon>Chordata</taxon>
        <taxon>Craniata</taxon>
        <taxon>Vertebrata</taxon>
        <taxon>Euteleostomi</taxon>
        <taxon>Archelosauria</taxon>
        <taxon>Testudinata</taxon>
        <taxon>Testudines</taxon>
        <taxon>Cryptodira</taxon>
        <taxon>Durocryptodira</taxon>
        <taxon>Americhelydia</taxon>
        <taxon>Chelydroidea</taxon>
        <taxon>Chelydridae</taxon>
        <taxon>Chelydra</taxon>
    </lineage>
</organism>
<proteinExistence type="predicted"/>
<dbReference type="Gene3D" id="3.10.100.10">
    <property type="entry name" value="Mannose-Binding Protein A, subunit A"/>
    <property type="match status" value="1"/>
</dbReference>
<keyword evidence="3" id="KW-1185">Reference proteome</keyword>
<dbReference type="OrthoDB" id="441660at2759"/>
<dbReference type="AlphaFoldDB" id="A0A8T1RUV6"/>
<dbReference type="InterPro" id="IPR016186">
    <property type="entry name" value="C-type_lectin-like/link_sf"/>
</dbReference>
<dbReference type="Proteomes" id="UP000765507">
    <property type="component" value="Unassembled WGS sequence"/>
</dbReference>
<evidence type="ECO:0000313" key="3">
    <source>
        <dbReference type="Proteomes" id="UP000765507"/>
    </source>
</evidence>
<evidence type="ECO:0000256" key="1">
    <source>
        <dbReference type="SAM" id="SignalP"/>
    </source>
</evidence>
<gene>
    <name evidence="2" type="ORF">G0U57_019055</name>
</gene>
<feature type="non-terminal residue" evidence="2">
    <location>
        <position position="60"/>
    </location>
</feature>
<feature type="signal peptide" evidence="1">
    <location>
        <begin position="1"/>
        <end position="22"/>
    </location>
</feature>
<evidence type="ECO:0000313" key="2">
    <source>
        <dbReference type="EMBL" id="KAG6920450.1"/>
    </source>
</evidence>
<feature type="chain" id="PRO_5035908083" evidence="1">
    <location>
        <begin position="23"/>
        <end position="60"/>
    </location>
</feature>